<evidence type="ECO:0000313" key="2">
    <source>
        <dbReference type="Proteomes" id="UP000564496"/>
    </source>
</evidence>
<evidence type="ECO:0000313" key="1">
    <source>
        <dbReference type="EMBL" id="NYI79289.1"/>
    </source>
</evidence>
<keyword evidence="1" id="KW-0378">Hydrolase</keyword>
<keyword evidence="1" id="KW-0645">Protease</keyword>
<dbReference type="InterPro" id="IPR008257">
    <property type="entry name" value="Pept_M19"/>
</dbReference>
<sequence length="336" mass="36884">MTEINPFVFEDAVVIDSACEFDYWRTHLDHWRKGGTTVCVLTVSALGAAREALSAFGRCFEFIRNTPGLRLATSVEEIRAAKAAGEMAVVFHFQGTRPLEYEPSLIEAYWRMGLRIVQVAYNRRGIMCDGCEEPQDAGLSKLGEQMLAELNRLGILVDVSHTGWRSALEVIEASTAPVIASHSNAHAVHPSTRNIPDDVIKAIAASGGVIGMNGLPFFVAADTAPTLDQFIDHMVHVDSLVGTGHVGLGIDYCRGTQVDDDATLTMEQYEGLIKSQVWRRETYPPPPFNFPDGLGQGGPSGFPKLAERMLERGYTADEVRGVLGENWLRVYGQVWS</sequence>
<protein>
    <submittedName>
        <fullName evidence="1">Membrane dipeptidase</fullName>
        <ecNumber evidence="1">3.4.13.19</ecNumber>
    </submittedName>
</protein>
<dbReference type="RefSeq" id="WP_179659617.1">
    <property type="nucleotide sequence ID" value="NZ_JACBZR010000001.1"/>
</dbReference>
<dbReference type="PROSITE" id="PS51365">
    <property type="entry name" value="RENAL_DIPEPTIDASE_2"/>
    <property type="match status" value="1"/>
</dbReference>
<dbReference type="GO" id="GO:0070573">
    <property type="term" value="F:metallodipeptidase activity"/>
    <property type="evidence" value="ECO:0007669"/>
    <property type="project" value="InterPro"/>
</dbReference>
<accession>A0A7Z0DPA9</accession>
<keyword evidence="2" id="KW-1185">Reference proteome</keyword>
<dbReference type="Pfam" id="PF01244">
    <property type="entry name" value="Peptidase_M19"/>
    <property type="match status" value="1"/>
</dbReference>
<proteinExistence type="predicted"/>
<organism evidence="1 2">
    <name type="scientific">Nocardioides panzhihuensis</name>
    <dbReference type="NCBI Taxonomy" id="860243"/>
    <lineage>
        <taxon>Bacteria</taxon>
        <taxon>Bacillati</taxon>
        <taxon>Actinomycetota</taxon>
        <taxon>Actinomycetes</taxon>
        <taxon>Propionibacteriales</taxon>
        <taxon>Nocardioidaceae</taxon>
        <taxon>Nocardioides</taxon>
    </lineage>
</organism>
<dbReference type="AlphaFoldDB" id="A0A7Z0DPA9"/>
<comment type="caution">
    <text evidence="1">The sequence shown here is derived from an EMBL/GenBank/DDBJ whole genome shotgun (WGS) entry which is preliminary data.</text>
</comment>
<reference evidence="1 2" key="1">
    <citation type="submission" date="2020-07" db="EMBL/GenBank/DDBJ databases">
        <title>Sequencing the genomes of 1000 actinobacteria strains.</title>
        <authorList>
            <person name="Klenk H.-P."/>
        </authorList>
    </citation>
    <scope>NUCLEOTIDE SEQUENCE [LARGE SCALE GENOMIC DNA]</scope>
    <source>
        <strain evidence="1 2">DSM 26487</strain>
    </source>
</reference>
<keyword evidence="1" id="KW-0224">Dipeptidase</keyword>
<dbReference type="PANTHER" id="PTHR10443">
    <property type="entry name" value="MICROSOMAL DIPEPTIDASE"/>
    <property type="match status" value="1"/>
</dbReference>
<dbReference type="InterPro" id="IPR032466">
    <property type="entry name" value="Metal_Hydrolase"/>
</dbReference>
<dbReference type="PANTHER" id="PTHR10443:SF12">
    <property type="entry name" value="DIPEPTIDASE"/>
    <property type="match status" value="1"/>
</dbReference>
<dbReference type="SUPFAM" id="SSF51556">
    <property type="entry name" value="Metallo-dependent hydrolases"/>
    <property type="match status" value="1"/>
</dbReference>
<dbReference type="Proteomes" id="UP000564496">
    <property type="component" value="Unassembled WGS sequence"/>
</dbReference>
<dbReference type="EMBL" id="JACBZR010000001">
    <property type="protein sequence ID" value="NYI79289.1"/>
    <property type="molecule type" value="Genomic_DNA"/>
</dbReference>
<dbReference type="EC" id="3.4.13.19" evidence="1"/>
<name>A0A7Z0DPA9_9ACTN</name>
<dbReference type="GO" id="GO:0006508">
    <property type="term" value="P:proteolysis"/>
    <property type="evidence" value="ECO:0007669"/>
    <property type="project" value="InterPro"/>
</dbReference>
<gene>
    <name evidence="1" type="ORF">BJ988_003937</name>
</gene>
<dbReference type="Gene3D" id="3.20.20.140">
    <property type="entry name" value="Metal-dependent hydrolases"/>
    <property type="match status" value="1"/>
</dbReference>